<comment type="function">
    <text evidence="3">May play the central regulatory role in sporulation. It may be an element of the effector pathway responsible for the activation of sporulation genes in response to nutritional stress. Spo0A may act in concert with spo0H (a sigma factor) to control the expression of some genes that are critical to the sporulation process.</text>
</comment>
<dbReference type="GO" id="GO:0000160">
    <property type="term" value="P:phosphorelay signal transduction system"/>
    <property type="evidence" value="ECO:0007669"/>
    <property type="project" value="InterPro"/>
</dbReference>
<evidence type="ECO:0000313" key="7">
    <source>
        <dbReference type="EMBL" id="MCQ4770804.1"/>
    </source>
</evidence>
<evidence type="ECO:0000256" key="3">
    <source>
        <dbReference type="ARBA" id="ARBA00024867"/>
    </source>
</evidence>
<dbReference type="InterPro" id="IPR050595">
    <property type="entry name" value="Bact_response_regulator"/>
</dbReference>
<reference evidence="7" key="1">
    <citation type="submission" date="2022-06" db="EMBL/GenBank/DDBJ databases">
        <title>Isolation of gut microbiota from human fecal samples.</title>
        <authorList>
            <person name="Pamer E.G."/>
            <person name="Barat B."/>
            <person name="Waligurski E."/>
            <person name="Medina S."/>
            <person name="Paddock L."/>
            <person name="Mostad J."/>
        </authorList>
    </citation>
    <scope>NUCLEOTIDE SEQUENCE</scope>
    <source>
        <strain evidence="7">DFI.9.91</strain>
    </source>
</reference>
<dbReference type="InterPro" id="IPR011006">
    <property type="entry name" value="CheY-like_superfamily"/>
</dbReference>
<dbReference type="PANTHER" id="PTHR44591:SF23">
    <property type="entry name" value="CHEY SUBFAMILY"/>
    <property type="match status" value="1"/>
</dbReference>
<dbReference type="Gene3D" id="3.40.50.2300">
    <property type="match status" value="1"/>
</dbReference>
<feature type="domain" description="Response regulatory" evidence="5">
    <location>
        <begin position="3"/>
        <end position="118"/>
    </location>
</feature>
<feature type="domain" description="ANTAR" evidence="6">
    <location>
        <begin position="124"/>
        <end position="185"/>
    </location>
</feature>
<comment type="caution">
    <text evidence="7">The sequence shown here is derived from an EMBL/GenBank/DDBJ whole genome shotgun (WGS) entry which is preliminary data.</text>
</comment>
<organism evidence="7 8">
    <name type="scientific">Intestinimonas massiliensis</name>
    <name type="common">ex Afouda et al. 2020</name>
    <dbReference type="NCBI Taxonomy" id="1673721"/>
    <lineage>
        <taxon>Bacteria</taxon>
        <taxon>Bacillati</taxon>
        <taxon>Bacillota</taxon>
        <taxon>Clostridia</taxon>
        <taxon>Eubacteriales</taxon>
        <taxon>Intestinimonas</taxon>
    </lineage>
</organism>
<evidence type="ECO:0000259" key="6">
    <source>
        <dbReference type="PROSITE" id="PS50921"/>
    </source>
</evidence>
<gene>
    <name evidence="7" type="ORF">NE579_10045</name>
</gene>
<dbReference type="SUPFAM" id="SSF52172">
    <property type="entry name" value="CheY-like"/>
    <property type="match status" value="1"/>
</dbReference>
<feature type="modified residue" description="4-aspartylphosphate" evidence="4">
    <location>
        <position position="53"/>
    </location>
</feature>
<protein>
    <recommendedName>
        <fullName evidence="1">Stage 0 sporulation protein A homolog</fullName>
    </recommendedName>
</protein>
<dbReference type="EMBL" id="JANFYS010000019">
    <property type="protein sequence ID" value="MCQ4770804.1"/>
    <property type="molecule type" value="Genomic_DNA"/>
</dbReference>
<evidence type="ECO:0000256" key="1">
    <source>
        <dbReference type="ARBA" id="ARBA00018672"/>
    </source>
</evidence>
<proteinExistence type="predicted"/>
<evidence type="ECO:0000259" key="5">
    <source>
        <dbReference type="PROSITE" id="PS50110"/>
    </source>
</evidence>
<dbReference type="Pfam" id="PF00072">
    <property type="entry name" value="Response_reg"/>
    <property type="match status" value="1"/>
</dbReference>
<dbReference type="GO" id="GO:0003723">
    <property type="term" value="F:RNA binding"/>
    <property type="evidence" value="ECO:0007669"/>
    <property type="project" value="InterPro"/>
</dbReference>
<dbReference type="Proteomes" id="UP001204562">
    <property type="component" value="Unassembled WGS sequence"/>
</dbReference>
<dbReference type="PROSITE" id="PS50110">
    <property type="entry name" value="RESPONSE_REGULATORY"/>
    <property type="match status" value="1"/>
</dbReference>
<evidence type="ECO:0000256" key="4">
    <source>
        <dbReference type="PROSITE-ProRule" id="PRU00169"/>
    </source>
</evidence>
<keyword evidence="2 4" id="KW-0597">Phosphoprotein</keyword>
<evidence type="ECO:0000256" key="2">
    <source>
        <dbReference type="ARBA" id="ARBA00022553"/>
    </source>
</evidence>
<dbReference type="PROSITE" id="PS50921">
    <property type="entry name" value="ANTAR"/>
    <property type="match status" value="1"/>
</dbReference>
<dbReference type="InterPro" id="IPR001789">
    <property type="entry name" value="Sig_transdc_resp-reg_receiver"/>
</dbReference>
<dbReference type="SMART" id="SM01012">
    <property type="entry name" value="ANTAR"/>
    <property type="match status" value="1"/>
</dbReference>
<sequence length="242" mass="26982">MRRIVIAEDEPITCMDLAETLEELGCRVVGTASDGFDAIELCRQHRPDVVLMDVKMPVFDGLSAAESILAEDTAGCVVLLTAFSDDEMIERAQRAGVTAYLVKPVDPKSLLPAIEVAYAQSQRLKASREETHRARQKIDEDRRIHKAQAVLARTQHCSEQEAYQWLRKSAMDKRIPVAALADVILAQGERADPVTSVKRRLMEERGLSEEKAYRRIATHAKANALSMEAAALDLRKRMEAGR</sequence>
<dbReference type="Gene3D" id="1.10.10.10">
    <property type="entry name" value="Winged helix-like DNA-binding domain superfamily/Winged helix DNA-binding domain"/>
    <property type="match status" value="1"/>
</dbReference>
<dbReference type="SMART" id="SM00448">
    <property type="entry name" value="REC"/>
    <property type="match status" value="1"/>
</dbReference>
<dbReference type="AlphaFoldDB" id="A0AAW5JSF2"/>
<name>A0AAW5JSF2_9FIRM</name>
<dbReference type="RefSeq" id="WP_256304154.1">
    <property type="nucleotide sequence ID" value="NZ_JANFYS010000019.1"/>
</dbReference>
<dbReference type="InterPro" id="IPR005561">
    <property type="entry name" value="ANTAR"/>
</dbReference>
<accession>A0AAW5JSF2</accession>
<dbReference type="InterPro" id="IPR036388">
    <property type="entry name" value="WH-like_DNA-bd_sf"/>
</dbReference>
<evidence type="ECO:0000313" key="8">
    <source>
        <dbReference type="Proteomes" id="UP001204562"/>
    </source>
</evidence>
<dbReference type="Pfam" id="PF03861">
    <property type="entry name" value="ANTAR"/>
    <property type="match status" value="1"/>
</dbReference>
<dbReference type="PANTHER" id="PTHR44591">
    <property type="entry name" value="STRESS RESPONSE REGULATOR PROTEIN 1"/>
    <property type="match status" value="1"/>
</dbReference>